<dbReference type="InterPro" id="IPR002471">
    <property type="entry name" value="Pept_S9_AS"/>
</dbReference>
<dbReference type="KEGG" id="acan:ACA1_092820"/>
<dbReference type="VEuPathDB" id="AmoebaDB:ACA1_092820"/>
<dbReference type="PANTHER" id="PTHR11731:SF200">
    <property type="entry name" value="DIPEPTIDYL PEPTIDASE 10, ISOFORM B"/>
    <property type="match status" value="1"/>
</dbReference>
<protein>
    <submittedName>
        <fullName evidence="15">Dipeptidyl peptidase</fullName>
    </submittedName>
</protein>
<dbReference type="SUPFAM" id="SSF53474">
    <property type="entry name" value="alpha/beta-Hydrolases"/>
    <property type="match status" value="1"/>
</dbReference>
<keyword evidence="8 12" id="KW-1133">Transmembrane helix</keyword>
<dbReference type="PROSITE" id="PS00708">
    <property type="entry name" value="PRO_ENDOPEP_SER"/>
    <property type="match status" value="1"/>
</dbReference>
<dbReference type="GO" id="GO:0006508">
    <property type="term" value="P:proteolysis"/>
    <property type="evidence" value="ECO:0007669"/>
    <property type="project" value="UniProtKB-KW"/>
</dbReference>
<comment type="subcellular location">
    <subcellularLocation>
        <location evidence="11">Endomembrane system</location>
        <topology evidence="11">Single-pass membrane protein</topology>
    </subcellularLocation>
    <subcellularLocation>
        <location evidence="1">Membrane</location>
        <topology evidence="1">Single-pass type II membrane protein</topology>
    </subcellularLocation>
</comment>
<accession>L8GJ18</accession>
<dbReference type="EMBL" id="KB008103">
    <property type="protein sequence ID" value="ELR12748.1"/>
    <property type="molecule type" value="Genomic_DNA"/>
</dbReference>
<keyword evidence="9 12" id="KW-0472">Membrane</keyword>
<dbReference type="InterPro" id="IPR050278">
    <property type="entry name" value="Serine_Prot_S9B/DPPIV"/>
</dbReference>
<evidence type="ECO:0000259" key="14">
    <source>
        <dbReference type="Pfam" id="PF00930"/>
    </source>
</evidence>
<dbReference type="GO" id="GO:0008239">
    <property type="term" value="F:dipeptidyl-peptidase activity"/>
    <property type="evidence" value="ECO:0007669"/>
    <property type="project" value="TreeGrafter"/>
</dbReference>
<keyword evidence="10" id="KW-0325">Glycoprotein</keyword>
<keyword evidence="6" id="KW-0720">Serine protease</keyword>
<feature type="domain" description="Peptidase S9 prolyl oligopeptidase catalytic" evidence="13">
    <location>
        <begin position="606"/>
        <end position="699"/>
    </location>
</feature>
<dbReference type="Gene3D" id="3.40.50.1820">
    <property type="entry name" value="alpha/beta hydrolase"/>
    <property type="match status" value="1"/>
</dbReference>
<dbReference type="RefSeq" id="XP_004334761.1">
    <property type="nucleotide sequence ID" value="XM_004334713.1"/>
</dbReference>
<evidence type="ECO:0000256" key="9">
    <source>
        <dbReference type="ARBA" id="ARBA00023136"/>
    </source>
</evidence>
<evidence type="ECO:0000256" key="5">
    <source>
        <dbReference type="ARBA" id="ARBA00022801"/>
    </source>
</evidence>
<organism evidence="15 16">
    <name type="scientific">Acanthamoeba castellanii (strain ATCC 30010 / Neff)</name>
    <dbReference type="NCBI Taxonomy" id="1257118"/>
    <lineage>
        <taxon>Eukaryota</taxon>
        <taxon>Amoebozoa</taxon>
        <taxon>Discosea</taxon>
        <taxon>Longamoebia</taxon>
        <taxon>Centramoebida</taxon>
        <taxon>Acanthamoebidae</taxon>
        <taxon>Acanthamoeba</taxon>
    </lineage>
</organism>
<dbReference type="InterPro" id="IPR029058">
    <property type="entry name" value="AB_hydrolase_fold"/>
</dbReference>
<evidence type="ECO:0000256" key="1">
    <source>
        <dbReference type="ARBA" id="ARBA00004606"/>
    </source>
</evidence>
<dbReference type="GO" id="GO:0004252">
    <property type="term" value="F:serine-type endopeptidase activity"/>
    <property type="evidence" value="ECO:0007669"/>
    <property type="project" value="InterPro"/>
</dbReference>
<dbReference type="Pfam" id="PF00930">
    <property type="entry name" value="DPPIV_N"/>
    <property type="match status" value="1"/>
</dbReference>
<dbReference type="PANTHER" id="PTHR11731">
    <property type="entry name" value="PROTEASE FAMILY S9B,C DIPEPTIDYL-PEPTIDASE IV-RELATED"/>
    <property type="match status" value="1"/>
</dbReference>
<keyword evidence="16" id="KW-1185">Reference proteome</keyword>
<evidence type="ECO:0000313" key="16">
    <source>
        <dbReference type="Proteomes" id="UP000011083"/>
    </source>
</evidence>
<name>L8GJ18_ACACF</name>
<dbReference type="STRING" id="1257118.L8GJ18"/>
<proteinExistence type="predicted"/>
<dbReference type="OMA" id="MRTPQEN"/>
<evidence type="ECO:0000256" key="10">
    <source>
        <dbReference type="ARBA" id="ARBA00023180"/>
    </source>
</evidence>
<keyword evidence="3" id="KW-0645">Protease</keyword>
<dbReference type="OrthoDB" id="16520at2759"/>
<dbReference type="GeneID" id="14913145"/>
<dbReference type="Gene3D" id="2.140.10.30">
    <property type="entry name" value="Dipeptidylpeptidase IV, N-terminal domain"/>
    <property type="match status" value="1"/>
</dbReference>
<keyword evidence="4 12" id="KW-0812">Transmembrane</keyword>
<evidence type="ECO:0000256" key="11">
    <source>
        <dbReference type="ARBA" id="ARBA00037847"/>
    </source>
</evidence>
<dbReference type="SUPFAM" id="SSF82171">
    <property type="entry name" value="DPP6 N-terminal domain-like"/>
    <property type="match status" value="1"/>
</dbReference>
<sequence length="756" mass="84185">MDSARRRRYAGLDEEGGSETDFVEIEDALPWYKRRFIQAVMIVAAIALVVGIILAIAIPVALNKESDSNENKRVFAFDDIFNTTTEGLSLQWWCPTTPAAAASFVYQGMRPTLETHMNVHKSGNVIRQIVTNATRSFPDAANQEVLFNQTAFVAAAPDNAWASSIGSYYISPAGGDIIFAVNQTYRWRHSYFANFYVYSISAKTATLLDDQNRRLMNPVWAASGNIAFVRDNNVYIKDTGANTIRQVTTDGTPGRQSDGVSIVNGVQSWVYEEEVFSDMTAMWWSTDGAHLAYLKFNETLVPEFLMPVYDGDAYPEIDNLAYPKPGFANPEVTVGVYNVANESTAVLDWSDSGKYEYVTGIWWVDASTVAVRRLNRLQNEEQTVLFNVIDGSSRVLFTKTSKAWIETQFELTFLRETDGSILYFVDLLANAKSYPQALHLHLPPRHNAATWEVTRINQWLPATRTLVYTSTEVSVNERHVYAQSIEGTGSSKVSPSAGWWSASYSNLFTLNFGGNGDLLNVPTVHLHDSQNPRMSVSLVANAQLKEKEFLSIPNAAGEMMSASLLYPPNFNRAKKYPVLMRVYGGPNSQEVTRAYPFGGQKSFDLYMASKGFIVGQADGRGTAAKGEDWRHTVYLNLGTYETQDQLAAAQHFGKLGFVDSSRIGLWGWSYGGYMGGFVGSAPEAEGKLKLTMSVAPVTDTDDNVHLQNAAELSKVLVRQGIDFEQMYYTNSDHSINADNARRHLYHLLSRFVIDNL</sequence>
<keyword evidence="7" id="KW-0735">Signal-anchor</keyword>
<reference evidence="15 16" key="1">
    <citation type="journal article" date="2013" name="Genome Biol.">
        <title>Genome of Acanthamoeba castellanii highlights extensive lateral gene transfer and early evolution of tyrosine kinase signaling.</title>
        <authorList>
            <person name="Clarke M."/>
            <person name="Lohan A.J."/>
            <person name="Liu B."/>
            <person name="Lagkouvardos I."/>
            <person name="Roy S."/>
            <person name="Zafar N."/>
            <person name="Bertelli C."/>
            <person name="Schilde C."/>
            <person name="Kianianmomeni A."/>
            <person name="Burglin T.R."/>
            <person name="Frech C."/>
            <person name="Turcotte B."/>
            <person name="Kopec K.O."/>
            <person name="Synnott J.M."/>
            <person name="Choo C."/>
            <person name="Paponov I."/>
            <person name="Finkler A."/>
            <person name="Soon Heng Tan C."/>
            <person name="Hutchins A.P."/>
            <person name="Weinmeier T."/>
            <person name="Rattei T."/>
            <person name="Chu J.S."/>
            <person name="Gimenez G."/>
            <person name="Irimia M."/>
            <person name="Rigden D.J."/>
            <person name="Fitzpatrick D.A."/>
            <person name="Lorenzo-Morales J."/>
            <person name="Bateman A."/>
            <person name="Chiu C.H."/>
            <person name="Tang P."/>
            <person name="Hegemann P."/>
            <person name="Fromm H."/>
            <person name="Raoult D."/>
            <person name="Greub G."/>
            <person name="Miranda-Saavedra D."/>
            <person name="Chen N."/>
            <person name="Nash P."/>
            <person name="Ginger M.L."/>
            <person name="Horn M."/>
            <person name="Schaap P."/>
            <person name="Caler L."/>
            <person name="Loftus B."/>
        </authorList>
    </citation>
    <scope>NUCLEOTIDE SEQUENCE [LARGE SCALE GENOMIC DNA]</scope>
    <source>
        <strain evidence="15 16">Neff</strain>
    </source>
</reference>
<dbReference type="InterPro" id="IPR001375">
    <property type="entry name" value="Peptidase_S9_cat"/>
</dbReference>
<keyword evidence="5" id="KW-0378">Hydrolase</keyword>
<dbReference type="InterPro" id="IPR002469">
    <property type="entry name" value="Peptidase_S9B_N"/>
</dbReference>
<dbReference type="Proteomes" id="UP000011083">
    <property type="component" value="Unassembled WGS sequence"/>
</dbReference>
<evidence type="ECO:0000256" key="7">
    <source>
        <dbReference type="ARBA" id="ARBA00022968"/>
    </source>
</evidence>
<dbReference type="GO" id="GO:0005886">
    <property type="term" value="C:plasma membrane"/>
    <property type="evidence" value="ECO:0007669"/>
    <property type="project" value="TreeGrafter"/>
</dbReference>
<gene>
    <name evidence="15" type="ORF">ACA1_092820</name>
</gene>
<dbReference type="AlphaFoldDB" id="L8GJ18"/>
<evidence type="ECO:0000256" key="12">
    <source>
        <dbReference type="SAM" id="Phobius"/>
    </source>
</evidence>
<evidence type="ECO:0000256" key="2">
    <source>
        <dbReference type="ARBA" id="ARBA00022438"/>
    </source>
</evidence>
<evidence type="ECO:0000313" key="15">
    <source>
        <dbReference type="EMBL" id="ELR12748.1"/>
    </source>
</evidence>
<evidence type="ECO:0000256" key="8">
    <source>
        <dbReference type="ARBA" id="ARBA00022989"/>
    </source>
</evidence>
<dbReference type="Pfam" id="PF00326">
    <property type="entry name" value="Peptidase_S9"/>
    <property type="match status" value="1"/>
</dbReference>
<dbReference type="GO" id="GO:0004177">
    <property type="term" value="F:aminopeptidase activity"/>
    <property type="evidence" value="ECO:0007669"/>
    <property type="project" value="UniProtKB-KW"/>
</dbReference>
<evidence type="ECO:0000256" key="3">
    <source>
        <dbReference type="ARBA" id="ARBA00022670"/>
    </source>
</evidence>
<evidence type="ECO:0000256" key="6">
    <source>
        <dbReference type="ARBA" id="ARBA00022825"/>
    </source>
</evidence>
<keyword evidence="2" id="KW-0031">Aminopeptidase</keyword>
<feature type="domain" description="Dipeptidylpeptidase IV N-terminal" evidence="14">
    <location>
        <begin position="171"/>
        <end position="506"/>
    </location>
</feature>
<evidence type="ECO:0000259" key="13">
    <source>
        <dbReference type="Pfam" id="PF00326"/>
    </source>
</evidence>
<dbReference type="GO" id="GO:0012505">
    <property type="term" value="C:endomembrane system"/>
    <property type="evidence" value="ECO:0007669"/>
    <property type="project" value="UniProtKB-SubCell"/>
</dbReference>
<feature type="transmembrane region" description="Helical" evidence="12">
    <location>
        <begin position="39"/>
        <end position="62"/>
    </location>
</feature>
<evidence type="ECO:0000256" key="4">
    <source>
        <dbReference type="ARBA" id="ARBA00022692"/>
    </source>
</evidence>